<evidence type="ECO:0000256" key="7">
    <source>
        <dbReference type="PROSITE-ProRule" id="PRU00433"/>
    </source>
</evidence>
<dbReference type="PANTHER" id="PTHR30600">
    <property type="entry name" value="CYTOCHROME C PEROXIDASE-RELATED"/>
    <property type="match status" value="1"/>
</dbReference>
<dbReference type="SUPFAM" id="SSF46626">
    <property type="entry name" value="Cytochrome c"/>
    <property type="match status" value="2"/>
</dbReference>
<dbReference type="GO" id="GO:0046872">
    <property type="term" value="F:metal ion binding"/>
    <property type="evidence" value="ECO:0007669"/>
    <property type="project" value="UniProtKB-KW"/>
</dbReference>
<feature type="domain" description="Cytochrome c" evidence="8">
    <location>
        <begin position="250"/>
        <end position="369"/>
    </location>
</feature>
<dbReference type="GO" id="GO:0030313">
    <property type="term" value="C:cell envelope"/>
    <property type="evidence" value="ECO:0007669"/>
    <property type="project" value="UniProtKB-SubCell"/>
</dbReference>
<dbReference type="Gene3D" id="1.10.760.10">
    <property type="entry name" value="Cytochrome c-like domain"/>
    <property type="match status" value="2"/>
</dbReference>
<dbReference type="InterPro" id="IPR036909">
    <property type="entry name" value="Cyt_c-like_dom_sf"/>
</dbReference>
<keyword evidence="10" id="KW-1185">Reference proteome</keyword>
<evidence type="ECO:0000259" key="8">
    <source>
        <dbReference type="PROSITE" id="PS51007"/>
    </source>
</evidence>
<accession>A0A6N6RE66</accession>
<dbReference type="InterPro" id="IPR004852">
    <property type="entry name" value="Di-haem_cyt_c_peroxidsae"/>
</dbReference>
<evidence type="ECO:0000256" key="4">
    <source>
        <dbReference type="ARBA" id="ARBA00022729"/>
    </source>
</evidence>
<proteinExistence type="predicted"/>
<evidence type="ECO:0000256" key="6">
    <source>
        <dbReference type="ARBA" id="ARBA00023004"/>
    </source>
</evidence>
<keyword evidence="3 7" id="KW-0479">Metal-binding</keyword>
<comment type="caution">
    <text evidence="9">The sequence shown here is derived from an EMBL/GenBank/DDBJ whole genome shotgun (WGS) entry which is preliminary data.</text>
</comment>
<evidence type="ECO:0000256" key="5">
    <source>
        <dbReference type="ARBA" id="ARBA00023002"/>
    </source>
</evidence>
<protein>
    <submittedName>
        <fullName evidence="9">Cytochrome-c peroxidase</fullName>
    </submittedName>
</protein>
<dbReference type="EMBL" id="WBVO01000009">
    <property type="protein sequence ID" value="KAB2808037.1"/>
    <property type="molecule type" value="Genomic_DNA"/>
</dbReference>
<dbReference type="Proteomes" id="UP000468650">
    <property type="component" value="Unassembled WGS sequence"/>
</dbReference>
<keyword evidence="2 7" id="KW-0349">Heme</keyword>
<dbReference type="OrthoDB" id="9805202at2"/>
<dbReference type="PROSITE" id="PS51257">
    <property type="entry name" value="PROKAR_LIPOPROTEIN"/>
    <property type="match status" value="1"/>
</dbReference>
<reference evidence="9 10" key="1">
    <citation type="submission" date="2019-09" db="EMBL/GenBank/DDBJ databases">
        <title>Genomes of family Cryomorphaceae.</title>
        <authorList>
            <person name="Bowman J.P."/>
        </authorList>
    </citation>
    <scope>NUCLEOTIDE SEQUENCE [LARGE SCALE GENOMIC DNA]</scope>
    <source>
        <strain evidence="9 10">LMG 25704</strain>
    </source>
</reference>
<keyword evidence="5" id="KW-0560">Oxidoreductase</keyword>
<name>A0A6N6RE66_9FLAO</name>
<gene>
    <name evidence="9" type="ORF">F8C67_10725</name>
</gene>
<dbReference type="InterPro" id="IPR009056">
    <property type="entry name" value="Cyt_c-like_dom"/>
</dbReference>
<keyword evidence="9" id="KW-0575">Peroxidase</keyword>
<evidence type="ECO:0000313" key="9">
    <source>
        <dbReference type="EMBL" id="KAB2808037.1"/>
    </source>
</evidence>
<evidence type="ECO:0000256" key="1">
    <source>
        <dbReference type="ARBA" id="ARBA00004196"/>
    </source>
</evidence>
<dbReference type="AlphaFoldDB" id="A0A6N6RE66"/>
<dbReference type="RefSeq" id="WP_151667851.1">
    <property type="nucleotide sequence ID" value="NZ_WBVO01000009.1"/>
</dbReference>
<dbReference type="InterPro" id="IPR051395">
    <property type="entry name" value="Cytochrome_c_Peroxidase/MauG"/>
</dbReference>
<comment type="subcellular location">
    <subcellularLocation>
        <location evidence="1">Cell envelope</location>
    </subcellularLocation>
</comment>
<dbReference type="GO" id="GO:0004130">
    <property type="term" value="F:cytochrome-c peroxidase activity"/>
    <property type="evidence" value="ECO:0007669"/>
    <property type="project" value="TreeGrafter"/>
</dbReference>
<evidence type="ECO:0000313" key="10">
    <source>
        <dbReference type="Proteomes" id="UP000468650"/>
    </source>
</evidence>
<keyword evidence="6 7" id="KW-0408">Iron</keyword>
<dbReference type="GO" id="GO:0009055">
    <property type="term" value="F:electron transfer activity"/>
    <property type="evidence" value="ECO:0007669"/>
    <property type="project" value="InterPro"/>
</dbReference>
<dbReference type="PROSITE" id="PS51007">
    <property type="entry name" value="CYTC"/>
    <property type="match status" value="1"/>
</dbReference>
<evidence type="ECO:0000256" key="3">
    <source>
        <dbReference type="ARBA" id="ARBA00022723"/>
    </source>
</evidence>
<dbReference type="GO" id="GO:0020037">
    <property type="term" value="F:heme binding"/>
    <property type="evidence" value="ECO:0007669"/>
    <property type="project" value="InterPro"/>
</dbReference>
<sequence>MKRVLIIPLALSILACQPEDEQPVDNANPNQYAGIEAALNIDPENLPDYVNQQFPAFYDNDVFARFDNTPANNMITNEGATLGRVLFYDEELSFNGTVSCASCHTPNDAFSDPDQFSTGFEGGLTDVHSMRLANSRFYEGESFFWDKRAATLEAQTTQPIQNEVEMGFDASNGGIAALIAKMEDLDYYPELFELAFGDDQITEARMQFAMAQFIRSMISVNSKFDAGYAQVYNLNAPGNGIRADFPNFTAQENTGKGLFLDPPNAGGAGCAGCHVPPVFTLDVASRSNGLDAGETVVFKSPSLKTVEDGQHFMHDGRFSTLLEVVEHYDNGVLDGPALDNRLRPGGQPQQLNLTQVEKNALVAFLETLGDNTLMTDSKYGDPFK</sequence>
<dbReference type="Pfam" id="PF03150">
    <property type="entry name" value="CCP_MauG"/>
    <property type="match status" value="1"/>
</dbReference>
<dbReference type="PANTHER" id="PTHR30600:SF10">
    <property type="entry name" value="BLL6722 PROTEIN"/>
    <property type="match status" value="1"/>
</dbReference>
<evidence type="ECO:0000256" key="2">
    <source>
        <dbReference type="ARBA" id="ARBA00022617"/>
    </source>
</evidence>
<keyword evidence="4" id="KW-0732">Signal</keyword>
<organism evidence="9 10">
    <name type="scientific">Phaeocystidibacter luteus</name>
    <dbReference type="NCBI Taxonomy" id="911197"/>
    <lineage>
        <taxon>Bacteria</taxon>
        <taxon>Pseudomonadati</taxon>
        <taxon>Bacteroidota</taxon>
        <taxon>Flavobacteriia</taxon>
        <taxon>Flavobacteriales</taxon>
        <taxon>Phaeocystidibacteraceae</taxon>
        <taxon>Phaeocystidibacter</taxon>
    </lineage>
</organism>